<evidence type="ECO:0008006" key="10">
    <source>
        <dbReference type="Google" id="ProtNLM"/>
    </source>
</evidence>
<comment type="similarity">
    <text evidence="1">Belongs to the 'phage' integrase family.</text>
</comment>
<dbReference type="InterPro" id="IPR050090">
    <property type="entry name" value="Tyrosine_recombinase_XerCD"/>
</dbReference>
<dbReference type="InterPro" id="IPR010998">
    <property type="entry name" value="Integrase_recombinase_N"/>
</dbReference>
<dbReference type="InterPro" id="IPR025269">
    <property type="entry name" value="SAM-like_dom"/>
</dbReference>
<evidence type="ECO:0000259" key="6">
    <source>
        <dbReference type="PROSITE" id="PS51898"/>
    </source>
</evidence>
<dbReference type="GO" id="GO:0003677">
    <property type="term" value="F:DNA binding"/>
    <property type="evidence" value="ECO:0007669"/>
    <property type="project" value="UniProtKB-UniRule"/>
</dbReference>
<evidence type="ECO:0000313" key="9">
    <source>
        <dbReference type="Proteomes" id="UP000287502"/>
    </source>
</evidence>
<evidence type="ECO:0000259" key="7">
    <source>
        <dbReference type="PROSITE" id="PS51900"/>
    </source>
</evidence>
<dbReference type="Proteomes" id="UP000287502">
    <property type="component" value="Chromosome"/>
</dbReference>
<organism evidence="8 9">
    <name type="scientific">Geovibrio thiophilus</name>
    <dbReference type="NCBI Taxonomy" id="139438"/>
    <lineage>
        <taxon>Bacteria</taxon>
        <taxon>Pseudomonadati</taxon>
        <taxon>Deferribacterota</taxon>
        <taxon>Deferribacteres</taxon>
        <taxon>Deferribacterales</taxon>
        <taxon>Geovibrionaceae</taxon>
        <taxon>Geovibrio</taxon>
    </lineage>
</organism>
<keyword evidence="4" id="KW-0233">DNA recombination</keyword>
<dbReference type="Pfam" id="PF00589">
    <property type="entry name" value="Phage_integrase"/>
    <property type="match status" value="1"/>
</dbReference>
<dbReference type="PANTHER" id="PTHR30349:SF64">
    <property type="entry name" value="PROPHAGE INTEGRASE INTD-RELATED"/>
    <property type="match status" value="1"/>
</dbReference>
<dbReference type="GO" id="GO:0006310">
    <property type="term" value="P:DNA recombination"/>
    <property type="evidence" value="ECO:0007669"/>
    <property type="project" value="UniProtKB-KW"/>
</dbReference>
<dbReference type="Gene3D" id="1.10.150.130">
    <property type="match status" value="1"/>
</dbReference>
<protein>
    <recommendedName>
        <fullName evidence="10">Site-specific integrase</fullName>
    </recommendedName>
</protein>
<accession>A0A3R5XWD3</accession>
<dbReference type="OrthoDB" id="9795573at2"/>
<dbReference type="InterPro" id="IPR011010">
    <property type="entry name" value="DNA_brk_join_enz"/>
</dbReference>
<sequence>MALMVKCSACHKKVSVKNSVCKCGNDLREDKNKLYYIVYVLNGKHVWEAAGHSYKLAKELELKKRVDVIDKKIGIVNRQLKNMSFGEFIDNHFSPHYMMKNKSFEKEKRRFKIVREYLGSIPIKNLSEFDIDQFFKYLFAERKISKSTINRYIATVKRMLNYAVELNIIAVNPAKHLRQMFVDNVRVKCLTEEQIEKLLEASKENRNKKLYYIIQIALRTGMRLSEILSLKASDIHLTERYIFVNQTNTKNSKQRHIPISDTLYECFIEFFNQYNLQDDEDLFESKSVKSSYNSSLAKAEIKDFTFHDLRHTFGSRLVLNSVDLYTVSELLGHSDLSVTRRYAHLNQPHLREAVAKI</sequence>
<keyword evidence="3 5" id="KW-0238">DNA-binding</keyword>
<keyword evidence="2" id="KW-0229">DNA integration</keyword>
<evidence type="ECO:0000256" key="5">
    <source>
        <dbReference type="PROSITE-ProRule" id="PRU01248"/>
    </source>
</evidence>
<dbReference type="AlphaFoldDB" id="A0A3R5XWD3"/>
<dbReference type="PANTHER" id="PTHR30349">
    <property type="entry name" value="PHAGE INTEGRASE-RELATED"/>
    <property type="match status" value="1"/>
</dbReference>
<name>A0A3R5XWD3_9BACT</name>
<dbReference type="PROSITE" id="PS51898">
    <property type="entry name" value="TYR_RECOMBINASE"/>
    <property type="match status" value="1"/>
</dbReference>
<evidence type="ECO:0000256" key="1">
    <source>
        <dbReference type="ARBA" id="ARBA00008857"/>
    </source>
</evidence>
<dbReference type="InterPro" id="IPR002104">
    <property type="entry name" value="Integrase_catalytic"/>
</dbReference>
<dbReference type="Pfam" id="PF13102">
    <property type="entry name" value="Phage_int_SAM_5"/>
    <property type="match status" value="1"/>
</dbReference>
<dbReference type="Gene3D" id="1.10.443.10">
    <property type="entry name" value="Intergrase catalytic core"/>
    <property type="match status" value="1"/>
</dbReference>
<gene>
    <name evidence="8" type="ORF">EP073_04795</name>
</gene>
<feature type="domain" description="Core-binding (CB)" evidence="7">
    <location>
        <begin position="83"/>
        <end position="164"/>
    </location>
</feature>
<dbReference type="PROSITE" id="PS51900">
    <property type="entry name" value="CB"/>
    <property type="match status" value="1"/>
</dbReference>
<evidence type="ECO:0000313" key="8">
    <source>
        <dbReference type="EMBL" id="QAR32745.1"/>
    </source>
</evidence>
<proteinExistence type="inferred from homology"/>
<feature type="domain" description="Tyr recombinase" evidence="6">
    <location>
        <begin position="185"/>
        <end position="355"/>
    </location>
</feature>
<dbReference type="InterPro" id="IPR044068">
    <property type="entry name" value="CB"/>
</dbReference>
<dbReference type="EMBL" id="CP035108">
    <property type="protein sequence ID" value="QAR32745.1"/>
    <property type="molecule type" value="Genomic_DNA"/>
</dbReference>
<dbReference type="CDD" id="cd00796">
    <property type="entry name" value="INT_Rci_Hp1_C"/>
    <property type="match status" value="1"/>
</dbReference>
<dbReference type="InterPro" id="IPR013762">
    <property type="entry name" value="Integrase-like_cat_sf"/>
</dbReference>
<dbReference type="GO" id="GO:0015074">
    <property type="term" value="P:DNA integration"/>
    <property type="evidence" value="ECO:0007669"/>
    <property type="project" value="UniProtKB-KW"/>
</dbReference>
<evidence type="ECO:0000256" key="2">
    <source>
        <dbReference type="ARBA" id="ARBA00022908"/>
    </source>
</evidence>
<evidence type="ECO:0000256" key="3">
    <source>
        <dbReference type="ARBA" id="ARBA00023125"/>
    </source>
</evidence>
<dbReference type="KEGG" id="gtl:EP073_04795"/>
<keyword evidence="9" id="KW-1185">Reference proteome</keyword>
<dbReference type="SUPFAM" id="SSF56349">
    <property type="entry name" value="DNA breaking-rejoining enzymes"/>
    <property type="match status" value="1"/>
</dbReference>
<evidence type="ECO:0000256" key="4">
    <source>
        <dbReference type="ARBA" id="ARBA00023172"/>
    </source>
</evidence>
<reference evidence="8 9" key="1">
    <citation type="submission" date="2019-01" db="EMBL/GenBank/DDBJ databases">
        <title>Geovibrio thiophilus DSM 11263, complete genome.</title>
        <authorList>
            <person name="Spring S."/>
            <person name="Bunk B."/>
            <person name="Sproer C."/>
        </authorList>
    </citation>
    <scope>NUCLEOTIDE SEQUENCE [LARGE SCALE GENOMIC DNA]</scope>
    <source>
        <strain evidence="8 9">DSM 11263</strain>
    </source>
</reference>
<dbReference type="RefSeq" id="WP_128466032.1">
    <property type="nucleotide sequence ID" value="NZ_CP035108.1"/>
</dbReference>